<dbReference type="AlphaFoldDB" id="A0A9W7SMK0"/>
<evidence type="ECO:0000313" key="3">
    <source>
        <dbReference type="Proteomes" id="UP001138500"/>
    </source>
</evidence>
<feature type="non-terminal residue" evidence="2">
    <location>
        <position position="1"/>
    </location>
</feature>
<dbReference type="Gene3D" id="1.20.1280.50">
    <property type="match status" value="1"/>
</dbReference>
<evidence type="ECO:0000313" key="2">
    <source>
        <dbReference type="EMBL" id="KAH9824619.1"/>
    </source>
</evidence>
<dbReference type="Proteomes" id="UP001138500">
    <property type="component" value="Unassembled WGS sequence"/>
</dbReference>
<dbReference type="Pfam" id="PF12937">
    <property type="entry name" value="F-box-like"/>
    <property type="match status" value="1"/>
</dbReference>
<comment type="caution">
    <text evidence="2">The sequence shown here is derived from an EMBL/GenBank/DDBJ whole genome shotgun (WGS) entry which is preliminary data.</text>
</comment>
<proteinExistence type="predicted"/>
<reference evidence="2 3" key="1">
    <citation type="journal article" date="2018" name="IMA Fungus">
        <title>IMA Genome-F 10: Nine draft genome sequences of Claviceps purpurea s.lat., including C. arundinis, C. humidiphila, and C. cf. spartinae, pseudomolecules for the pitch canker pathogen Fusarium circinatum, draft genome of Davidsoniella eucalypti, Grosmannia galeiformis, Quambalaria eucalypti, and Teratosphaeria destructans.</title>
        <authorList>
            <person name="Wingfield B.D."/>
            <person name="Liu M."/>
            <person name="Nguyen H.D."/>
            <person name="Lane F.A."/>
            <person name="Morgan S.W."/>
            <person name="De Vos L."/>
            <person name="Wilken P.M."/>
            <person name="Duong T.A."/>
            <person name="Aylward J."/>
            <person name="Coetzee M.P."/>
            <person name="Dadej K."/>
            <person name="De Beer Z.W."/>
            <person name="Findlay W."/>
            <person name="Havenga M."/>
            <person name="Kolarik M."/>
            <person name="Menzies J.G."/>
            <person name="Naidoo K."/>
            <person name="Pochopski O."/>
            <person name="Shoukouhi P."/>
            <person name="Santana Q.C."/>
            <person name="Seifert K.A."/>
            <person name="Soal N."/>
            <person name="Steenkamp E.T."/>
            <person name="Tatham C.T."/>
            <person name="van der Nest M.A."/>
            <person name="Wingfield M.J."/>
        </authorList>
    </citation>
    <scope>NUCLEOTIDE SEQUENCE [LARGE SCALE GENOMIC DNA]</scope>
    <source>
        <strain evidence="2">CMW44962</strain>
    </source>
</reference>
<keyword evidence="3" id="KW-1185">Reference proteome</keyword>
<feature type="domain" description="F-box" evidence="1">
    <location>
        <begin position="56"/>
        <end position="86"/>
    </location>
</feature>
<name>A0A9W7SMK0_9PEZI</name>
<gene>
    <name evidence="2" type="ORF">Tdes44962_MAKER04301</name>
</gene>
<reference evidence="2 3" key="2">
    <citation type="journal article" date="2021" name="Curr. Genet.">
        <title>Genetic response to nitrogen starvation in the aggressive Eucalyptus foliar pathogen Teratosphaeria destructans.</title>
        <authorList>
            <person name="Havenga M."/>
            <person name="Wingfield B.D."/>
            <person name="Wingfield M.J."/>
            <person name="Dreyer L.L."/>
            <person name="Roets F."/>
            <person name="Aylward J."/>
        </authorList>
    </citation>
    <scope>NUCLEOTIDE SEQUENCE [LARGE SCALE GENOMIC DNA]</scope>
    <source>
        <strain evidence="2">CMW44962</strain>
    </source>
</reference>
<dbReference type="CDD" id="cd09917">
    <property type="entry name" value="F-box_SF"/>
    <property type="match status" value="1"/>
</dbReference>
<protein>
    <recommendedName>
        <fullName evidence="1">F-box domain-containing protein</fullName>
    </recommendedName>
</protein>
<dbReference type="InterPro" id="IPR032675">
    <property type="entry name" value="LRR_dom_sf"/>
</dbReference>
<dbReference type="OrthoDB" id="10294684at2759"/>
<evidence type="ECO:0000259" key="1">
    <source>
        <dbReference type="Pfam" id="PF12937"/>
    </source>
</evidence>
<accession>A0A9W7SMK0</accession>
<dbReference type="InterPro" id="IPR036047">
    <property type="entry name" value="F-box-like_dom_sf"/>
</dbReference>
<dbReference type="SUPFAM" id="SSF81383">
    <property type="entry name" value="F-box domain"/>
    <property type="match status" value="1"/>
</dbReference>
<organism evidence="2 3">
    <name type="scientific">Teratosphaeria destructans</name>
    <dbReference type="NCBI Taxonomy" id="418781"/>
    <lineage>
        <taxon>Eukaryota</taxon>
        <taxon>Fungi</taxon>
        <taxon>Dikarya</taxon>
        <taxon>Ascomycota</taxon>
        <taxon>Pezizomycotina</taxon>
        <taxon>Dothideomycetes</taxon>
        <taxon>Dothideomycetidae</taxon>
        <taxon>Mycosphaerellales</taxon>
        <taxon>Teratosphaeriaceae</taxon>
        <taxon>Teratosphaeria</taxon>
    </lineage>
</organism>
<sequence>GTLLNSDTVRLQKHTSCCVISSPLSREQHHHQKMPSLHQTVVIRPKLKPVIPITTALPPELLQIICGFLDLKSLCLARTTCRAFEAASWPAFGVSGCQGATHFLARTLEDLLLAFEEPIVPYVQHLCLSTGQLSQTFAPSPFWNQGRLAQALSKFHRLRKITTFSCQDVNQCGKPWPSRQRPYSSAYFSSAGQHMSGPCIQQPRITVTSLMLRALAFAKIPVNVSSLTMLGCNFPDPDSLPTALHHLAKFEIVVKENLEHSPPLKLARSIPALLERTPGLTHLRLKLPRLIWSACGESLEVDQAPLFALKFARLQSLSLAGIDAPSPGQLLEFLEAHSWLKELVLEDCFVEDQGYWDLYYCVYDHLRLERLKLVYSKIDEGLVRPPASTFPTALLAACVGKFVVDDANLLPNF</sequence>
<dbReference type="EMBL" id="RIBY02002134">
    <property type="protein sequence ID" value="KAH9824619.1"/>
    <property type="molecule type" value="Genomic_DNA"/>
</dbReference>
<dbReference type="Gene3D" id="3.80.10.10">
    <property type="entry name" value="Ribonuclease Inhibitor"/>
    <property type="match status" value="1"/>
</dbReference>
<dbReference type="SUPFAM" id="SSF52047">
    <property type="entry name" value="RNI-like"/>
    <property type="match status" value="1"/>
</dbReference>
<dbReference type="InterPro" id="IPR001810">
    <property type="entry name" value="F-box_dom"/>
</dbReference>